<gene>
    <name evidence="2" type="ORF">HA51_03615</name>
</gene>
<sequence>MFILTPLSGIALLTIVPMIVGLIAAELAAPDDYPLHLWIASHPLPFAISAACTLFLGVLCCVLQYLTDKI</sequence>
<reference evidence="2 3" key="1">
    <citation type="journal article" date="2017" name="Antonie Van Leeuwenhoek">
        <title>Phylogenomic resolution of the bacterial genus Pantoea and its relationship with Erwinia and Tatumella.</title>
        <authorList>
            <person name="Palmer M."/>
            <person name="Steenkamp E.T."/>
            <person name="Coetzee M.P."/>
            <person name="Chan W.Y."/>
            <person name="van Zyl E."/>
            <person name="De Maayer P."/>
            <person name="Coutinho T.A."/>
            <person name="Blom J."/>
            <person name="Smits T.H."/>
            <person name="Duffy B."/>
            <person name="Venter S.N."/>
        </authorList>
    </citation>
    <scope>NUCLEOTIDE SEQUENCE [LARGE SCALE GENOMIC DNA]</scope>
    <source>
        <strain evidence="2 3">LMG 26275</strain>
    </source>
</reference>
<keyword evidence="1" id="KW-0812">Transmembrane</keyword>
<dbReference type="EMBL" id="MLFR01000001">
    <property type="protein sequence ID" value="ORM72146.1"/>
    <property type="molecule type" value="Genomic_DNA"/>
</dbReference>
<evidence type="ECO:0000313" key="3">
    <source>
        <dbReference type="Proteomes" id="UP000193558"/>
    </source>
</evidence>
<evidence type="ECO:0000256" key="1">
    <source>
        <dbReference type="SAM" id="Phobius"/>
    </source>
</evidence>
<protein>
    <submittedName>
        <fullName evidence="2">Uncharacterized protein</fullName>
    </submittedName>
</protein>
<dbReference type="AlphaFoldDB" id="A0A1X1D677"/>
<dbReference type="Proteomes" id="UP000193558">
    <property type="component" value="Unassembled WGS sequence"/>
</dbReference>
<keyword evidence="1" id="KW-1133">Transmembrane helix</keyword>
<feature type="transmembrane region" description="Helical" evidence="1">
    <location>
        <begin position="44"/>
        <end position="66"/>
    </location>
</feature>
<organism evidence="2 3">
    <name type="scientific">Pantoea rwandensis</name>
    <dbReference type="NCBI Taxonomy" id="1076550"/>
    <lineage>
        <taxon>Bacteria</taxon>
        <taxon>Pseudomonadati</taxon>
        <taxon>Pseudomonadota</taxon>
        <taxon>Gammaproteobacteria</taxon>
        <taxon>Enterobacterales</taxon>
        <taxon>Erwiniaceae</taxon>
        <taxon>Pantoea</taxon>
    </lineage>
</organism>
<accession>A0A1X1D677</accession>
<keyword evidence="1" id="KW-0472">Membrane</keyword>
<proteinExistence type="predicted"/>
<dbReference type="RefSeq" id="WP_084931941.1">
    <property type="nucleotide sequence ID" value="NZ_MLFR01000001.1"/>
</dbReference>
<evidence type="ECO:0000313" key="2">
    <source>
        <dbReference type="EMBL" id="ORM72146.1"/>
    </source>
</evidence>
<name>A0A1X1D677_9GAMM</name>
<comment type="caution">
    <text evidence="2">The sequence shown here is derived from an EMBL/GenBank/DDBJ whole genome shotgun (WGS) entry which is preliminary data.</text>
</comment>